<feature type="compositionally biased region" description="Polar residues" evidence="1">
    <location>
        <begin position="485"/>
        <end position="505"/>
    </location>
</feature>
<keyword evidence="2" id="KW-0547">Nucleotide-binding</keyword>
<comment type="caution">
    <text evidence="2">The sequence shown here is derived from an EMBL/GenBank/DDBJ whole genome shotgun (WGS) entry which is preliminary data.</text>
</comment>
<reference evidence="2 3" key="1">
    <citation type="submission" date="2024-09" db="EMBL/GenBank/DDBJ databases">
        <title>The Natural Products Discovery Center: Release of the First 8490 Sequenced Strains for Exploring Actinobacteria Biosynthetic Diversity.</title>
        <authorList>
            <person name="Kalkreuter E."/>
            <person name="Kautsar S.A."/>
            <person name="Yang D."/>
            <person name="Bader C.D."/>
            <person name="Teijaro C.N."/>
            <person name="Fluegel L."/>
            <person name="Davis C.M."/>
            <person name="Simpson J.R."/>
            <person name="Lauterbach L."/>
            <person name="Steele A.D."/>
            <person name="Gui C."/>
            <person name="Meng S."/>
            <person name="Li G."/>
            <person name="Viehrig K."/>
            <person name="Ye F."/>
            <person name="Su P."/>
            <person name="Kiefer A.F."/>
            <person name="Nichols A."/>
            <person name="Cepeda A.J."/>
            <person name="Yan W."/>
            <person name="Fan B."/>
            <person name="Jiang Y."/>
            <person name="Adhikari A."/>
            <person name="Zheng C.-J."/>
            <person name="Schuster L."/>
            <person name="Cowan T.M."/>
            <person name="Smanski M.J."/>
            <person name="Chevrette M.G."/>
            <person name="De Carvalho L.P.S."/>
            <person name="Shen B."/>
        </authorList>
    </citation>
    <scope>NUCLEOTIDE SEQUENCE [LARGE SCALE GENOMIC DNA]</scope>
    <source>
        <strain evidence="2 3">NPDC057399</strain>
    </source>
</reference>
<feature type="compositionally biased region" description="Basic and acidic residues" evidence="1">
    <location>
        <begin position="538"/>
        <end position="567"/>
    </location>
</feature>
<evidence type="ECO:0000313" key="2">
    <source>
        <dbReference type="EMBL" id="MFE7962047.1"/>
    </source>
</evidence>
<accession>A0ABW6J9M6</accession>
<evidence type="ECO:0000256" key="1">
    <source>
        <dbReference type="SAM" id="MobiDB-lite"/>
    </source>
</evidence>
<keyword evidence="2" id="KW-0067">ATP-binding</keyword>
<feature type="compositionally biased region" description="Basic and acidic residues" evidence="1">
    <location>
        <begin position="516"/>
        <end position="527"/>
    </location>
</feature>
<proteinExistence type="predicted"/>
<name>A0ABW6J9M6_STRCE</name>
<dbReference type="InterPro" id="IPR027417">
    <property type="entry name" value="P-loop_NTPase"/>
</dbReference>
<dbReference type="GO" id="GO:0005524">
    <property type="term" value="F:ATP binding"/>
    <property type="evidence" value="ECO:0007669"/>
    <property type="project" value="UniProtKB-KW"/>
</dbReference>
<gene>
    <name evidence="2" type="ORF">ACFU0X_03190</name>
</gene>
<dbReference type="RefSeq" id="WP_381724912.1">
    <property type="nucleotide sequence ID" value="NZ_JBHVBU010000005.1"/>
</dbReference>
<dbReference type="Proteomes" id="UP001600650">
    <property type="component" value="Unassembled WGS sequence"/>
</dbReference>
<keyword evidence="3" id="KW-1185">Reference proteome</keyword>
<sequence length="603" mass="65099">MNDQNTADQARSIAEKNGLPVEEFEEKKSVATQLVELAEDMYDVFIGDDGEPYAVVLDGPPVALALRGREGLRQRLARAFYVKCGKAAAASALADALNILEGKALEEDRKPVALRTARYLDAIVLDLGTADGRQVVCRPEGWTITGKGPVTFRRTALTSALPDPVTGGSLDPLRELLNVSDENFHLAIGWTVFGIVPDQPHPILALFGEQGTGKSNFARMLTQLLDPSPAPLRTAPRDIGDWTVTAAGSWVVTLDNISGIQPWFSDALCRAVTGDGLPKRALYTNSDISVVSFLRPIIMTSIDAGALAGDLAERLVPLELERIPREKRRTEEEVRTAFEEATAGALGALLDLLCKVLTVLPGTRPDELPRMADFTRFLEALDSVTGWTTRKTYEATFADLADQVIESDPFADAVRKFMEGQSQWEGTAAQLLELITPERAPHGWPKSPRAAGGNVKRITPALRTAGIRVDHTRAAGGNRARLIVLTNTNPNGGDGKQPSQPSEPSQRGADLPVVRDGSRDGMGDGRDGWTSTVPGQHEPSRQPSRDDTSADLHELPHGDGRDGRDGENASLLSTRAKTPCAKCGRNQWNALGSPYCLDCREAA</sequence>
<feature type="region of interest" description="Disordered" evidence="1">
    <location>
        <begin position="478"/>
        <end position="570"/>
    </location>
</feature>
<dbReference type="EMBL" id="JBHVBU010000005">
    <property type="protein sequence ID" value="MFE7962047.1"/>
    <property type="molecule type" value="Genomic_DNA"/>
</dbReference>
<evidence type="ECO:0000313" key="3">
    <source>
        <dbReference type="Proteomes" id="UP001600650"/>
    </source>
</evidence>
<protein>
    <submittedName>
        <fullName evidence="2">ATP-binding protein</fullName>
    </submittedName>
</protein>
<organism evidence="2 3">
    <name type="scientific">Streptomyces cellulosae</name>
    <dbReference type="NCBI Taxonomy" id="1968"/>
    <lineage>
        <taxon>Bacteria</taxon>
        <taxon>Bacillati</taxon>
        <taxon>Actinomycetota</taxon>
        <taxon>Actinomycetes</taxon>
        <taxon>Kitasatosporales</taxon>
        <taxon>Streptomycetaceae</taxon>
        <taxon>Streptomyces</taxon>
    </lineage>
</organism>
<dbReference type="SUPFAM" id="SSF52540">
    <property type="entry name" value="P-loop containing nucleoside triphosphate hydrolases"/>
    <property type="match status" value="1"/>
</dbReference>